<gene>
    <name evidence="3" type="ORF">Fot_02668</name>
</gene>
<evidence type="ECO:0000256" key="1">
    <source>
        <dbReference type="SAM" id="MobiDB-lite"/>
    </source>
</evidence>
<comment type="caution">
    <text evidence="3">The sequence shown here is derived from an EMBL/GenBank/DDBJ whole genome shotgun (WGS) entry which is preliminary data.</text>
</comment>
<dbReference type="PANTHER" id="PTHR11289">
    <property type="entry name" value="BREAST CANCER TYPE 2 SUSCEPTIBILITY PROTEIN BRCA2"/>
    <property type="match status" value="1"/>
</dbReference>
<organism evidence="3 4">
    <name type="scientific">Forsythia ovata</name>
    <dbReference type="NCBI Taxonomy" id="205694"/>
    <lineage>
        <taxon>Eukaryota</taxon>
        <taxon>Viridiplantae</taxon>
        <taxon>Streptophyta</taxon>
        <taxon>Embryophyta</taxon>
        <taxon>Tracheophyta</taxon>
        <taxon>Spermatophyta</taxon>
        <taxon>Magnoliopsida</taxon>
        <taxon>eudicotyledons</taxon>
        <taxon>Gunneridae</taxon>
        <taxon>Pentapetalae</taxon>
        <taxon>asterids</taxon>
        <taxon>lamiids</taxon>
        <taxon>Lamiales</taxon>
        <taxon>Oleaceae</taxon>
        <taxon>Forsythieae</taxon>
        <taxon>Forsythia</taxon>
    </lineage>
</organism>
<evidence type="ECO:0000259" key="2">
    <source>
        <dbReference type="Pfam" id="PF09103"/>
    </source>
</evidence>
<protein>
    <submittedName>
        <fullName evidence="3">Protein BREAST CANCER SUSCEPTIBILITY 2-like protein B</fullName>
    </submittedName>
</protein>
<keyword evidence="4" id="KW-1185">Reference proteome</keyword>
<dbReference type="EMBL" id="JBFOLJ010000001">
    <property type="protein sequence ID" value="KAL2557929.1"/>
    <property type="molecule type" value="Genomic_DNA"/>
</dbReference>
<feature type="compositionally biased region" description="Basic and acidic residues" evidence="1">
    <location>
        <begin position="1"/>
        <end position="11"/>
    </location>
</feature>
<dbReference type="AlphaFoldDB" id="A0ABD1X7P5"/>
<feature type="region of interest" description="Disordered" evidence="1">
    <location>
        <begin position="1"/>
        <end position="28"/>
    </location>
</feature>
<dbReference type="Gene3D" id="2.40.50.140">
    <property type="entry name" value="Nucleic acid-binding proteins"/>
    <property type="match status" value="3"/>
</dbReference>
<name>A0ABD1X7P5_9LAMI</name>
<dbReference type="InterPro" id="IPR015525">
    <property type="entry name" value="BRCA2"/>
</dbReference>
<dbReference type="InterPro" id="IPR015187">
    <property type="entry name" value="BRCA2_OB_1"/>
</dbReference>
<evidence type="ECO:0000313" key="3">
    <source>
        <dbReference type="EMBL" id="KAL2557929.1"/>
    </source>
</evidence>
<dbReference type="PANTHER" id="PTHR11289:SF0">
    <property type="entry name" value="BREAST CANCER TYPE 2 SUSCEPTIBILITY PROTEIN"/>
    <property type="match status" value="1"/>
</dbReference>
<accession>A0ABD1X7P5</accession>
<evidence type="ECO:0000313" key="4">
    <source>
        <dbReference type="Proteomes" id="UP001604277"/>
    </source>
</evidence>
<dbReference type="SUPFAM" id="SSF50249">
    <property type="entry name" value="Nucleic acid-binding proteins"/>
    <property type="match status" value="3"/>
</dbReference>
<feature type="compositionally biased region" description="Acidic residues" evidence="1">
    <location>
        <begin position="12"/>
        <end position="23"/>
    </location>
</feature>
<dbReference type="Pfam" id="PF09103">
    <property type="entry name" value="BRCA-2_OB1"/>
    <property type="match status" value="1"/>
</dbReference>
<dbReference type="SUPFAM" id="SSF81878">
    <property type="entry name" value="BRCA2 tower domain"/>
    <property type="match status" value="1"/>
</dbReference>
<proteinExistence type="predicted"/>
<feature type="domain" description="BRCA2 OB1" evidence="2">
    <location>
        <begin position="87"/>
        <end position="169"/>
    </location>
</feature>
<dbReference type="InterPro" id="IPR012340">
    <property type="entry name" value="NA-bd_OB-fold"/>
</dbReference>
<reference evidence="4" key="1">
    <citation type="submission" date="2024-07" db="EMBL/GenBank/DDBJ databases">
        <title>Two chromosome-level genome assemblies of Korean endemic species Abeliophyllum distichum and Forsythia ovata (Oleaceae).</title>
        <authorList>
            <person name="Jang H."/>
        </authorList>
    </citation>
    <scope>NUCLEOTIDE SEQUENCE [LARGE SCALE GENOMIC DNA]</scope>
</reference>
<sequence length="541" mass="60159">MLRDRFDRPIVDEDTDGMAEETDGVSSDGAATQFTKLVEESKISNKIAMQTEEFGYDPKVNELQECIEKFFISPCRYEREVNHGHRSAIKKILDGDAPPSSIMVLCISSVGDNWDPKIGPQSVLSEGDDNATVAKIELTDGWYSVKALLDELLSQKLAAGKLFLGQKLRNYISSRLGNGGFIVRSARMEAKTLQAYNQRISVVAEGIMSEFQREKEVSVGDDHDSDEGAKLLKLLETAAEPELLMAGMSSKQLTSFASYKAKLEEMRQLDMQKSMEKALEASGLNEREVTPFMRVRVVGLANKSHRRKCCPGKGLITIWNPTEKQKLDLIEGQAYAVGGLLPCSSYSDTLYLKARGSTTNWLPLSPSIMDKYEPFFTPRSSITISNLGEVPLSSEFDIAAFVVYVGEVYTAAHQKKQWVFVTDESTSELYTKESSDTLLAISLFLPYMECDSFAPVNYNVAGSVVVFRNLIKRPKDQVNNLWVAEATENSDYSLSYDHAGLNHLKDAATSILKWAKTSSLITEKLKEEVLSIVRNSEVGKC</sequence>
<dbReference type="Proteomes" id="UP001604277">
    <property type="component" value="Unassembled WGS sequence"/>
</dbReference>